<dbReference type="AlphaFoldDB" id="A0A1B0FGK5"/>
<dbReference type="VEuPathDB" id="VectorBase:GMOY002916"/>
<sequence length="71" mass="8097">MKNTEWEILYEVKCYIETGPSLSDADLNEALKAIECKNINHFVVETNKRCTLKRLVLAKSSQFLQSCCTIA</sequence>
<accession>A0A1B0FGK5</accession>
<evidence type="ECO:0000313" key="2">
    <source>
        <dbReference type="Proteomes" id="UP000092444"/>
    </source>
</evidence>
<name>A0A1B0FGK5_GLOMM</name>
<keyword evidence="2" id="KW-1185">Reference proteome</keyword>
<proteinExistence type="predicted"/>
<organism evidence="1 2">
    <name type="scientific">Glossina morsitans morsitans</name>
    <name type="common">Savannah tsetse fly</name>
    <dbReference type="NCBI Taxonomy" id="37546"/>
    <lineage>
        <taxon>Eukaryota</taxon>
        <taxon>Metazoa</taxon>
        <taxon>Ecdysozoa</taxon>
        <taxon>Arthropoda</taxon>
        <taxon>Hexapoda</taxon>
        <taxon>Insecta</taxon>
        <taxon>Pterygota</taxon>
        <taxon>Neoptera</taxon>
        <taxon>Endopterygota</taxon>
        <taxon>Diptera</taxon>
        <taxon>Brachycera</taxon>
        <taxon>Muscomorpha</taxon>
        <taxon>Hippoboscoidea</taxon>
        <taxon>Glossinidae</taxon>
        <taxon>Glossina</taxon>
    </lineage>
</organism>
<protein>
    <submittedName>
        <fullName evidence="1">Uncharacterized protein</fullName>
    </submittedName>
</protein>
<dbReference type="Proteomes" id="UP000092444">
    <property type="component" value="Unassembled WGS sequence"/>
</dbReference>
<dbReference type="EnsemblMetazoa" id="GMOY002916-RA">
    <property type="protein sequence ID" value="GMOY002916-PA"/>
    <property type="gene ID" value="GMOY002916"/>
</dbReference>
<reference evidence="1" key="1">
    <citation type="submission" date="2020-05" db="UniProtKB">
        <authorList>
            <consortium name="EnsemblMetazoa"/>
        </authorList>
    </citation>
    <scope>IDENTIFICATION</scope>
    <source>
        <strain evidence="1">Yale</strain>
    </source>
</reference>
<evidence type="ECO:0000313" key="1">
    <source>
        <dbReference type="EnsemblMetazoa" id="GMOY002916-PA"/>
    </source>
</evidence>
<dbReference type="EMBL" id="CCAG010019382">
    <property type="status" value="NOT_ANNOTATED_CDS"/>
    <property type="molecule type" value="Genomic_DNA"/>
</dbReference>